<sequence length="86" mass="9601">MPRHVVSRAGGLRDDADGNDRVLLQQHRGRPHPNISAQSESRRLPSVLIIGVRKGGTRALLDAMALHPNVRAVRKEAHFFDLNYSK</sequence>
<dbReference type="SUPFAM" id="SSF52540">
    <property type="entry name" value="P-loop containing nucleoside triphosphate hydrolases"/>
    <property type="match status" value="1"/>
</dbReference>
<dbReference type="PANTHER" id="PTHR10605:SF65">
    <property type="entry name" value="GH20068P"/>
    <property type="match status" value="1"/>
</dbReference>
<reference evidence="5 6" key="1">
    <citation type="submission" date="2013-12" db="EMBL/GenBank/DDBJ databases">
        <title>Draft genome of the parsitic nematode Ancylostoma duodenale.</title>
        <authorList>
            <person name="Mitreva M."/>
        </authorList>
    </citation>
    <scope>NUCLEOTIDE SEQUENCE [LARGE SCALE GENOMIC DNA]</scope>
    <source>
        <strain evidence="5 6">Zhejiang</strain>
    </source>
</reference>
<dbReference type="Gene3D" id="3.40.50.300">
    <property type="entry name" value="P-loop containing nucleotide triphosphate hydrolases"/>
    <property type="match status" value="1"/>
</dbReference>
<feature type="compositionally biased region" description="Basic and acidic residues" evidence="4">
    <location>
        <begin position="11"/>
        <end position="20"/>
    </location>
</feature>
<evidence type="ECO:0000313" key="6">
    <source>
        <dbReference type="Proteomes" id="UP000054047"/>
    </source>
</evidence>
<proteinExistence type="predicted"/>
<dbReference type="GO" id="GO:0008467">
    <property type="term" value="F:[heparan sulfate]-glucosamine 3-sulfotransferase activity"/>
    <property type="evidence" value="ECO:0007669"/>
    <property type="project" value="TreeGrafter"/>
</dbReference>
<dbReference type="AlphaFoldDB" id="A0A0C2FYE3"/>
<evidence type="ECO:0000256" key="1">
    <source>
        <dbReference type="ARBA" id="ARBA00022679"/>
    </source>
</evidence>
<accession>A0A0C2FYE3</accession>
<dbReference type="InterPro" id="IPR027417">
    <property type="entry name" value="P-loop_NTPase"/>
</dbReference>
<dbReference type="OrthoDB" id="411451at2759"/>
<dbReference type="EMBL" id="KN740788">
    <property type="protein sequence ID" value="KIH53620.1"/>
    <property type="molecule type" value="Genomic_DNA"/>
</dbReference>
<organism evidence="5 6">
    <name type="scientific">Ancylostoma duodenale</name>
    <dbReference type="NCBI Taxonomy" id="51022"/>
    <lineage>
        <taxon>Eukaryota</taxon>
        <taxon>Metazoa</taxon>
        <taxon>Ecdysozoa</taxon>
        <taxon>Nematoda</taxon>
        <taxon>Chromadorea</taxon>
        <taxon>Rhabditida</taxon>
        <taxon>Rhabditina</taxon>
        <taxon>Rhabditomorpha</taxon>
        <taxon>Strongyloidea</taxon>
        <taxon>Ancylostomatidae</taxon>
        <taxon>Ancylostomatinae</taxon>
        <taxon>Ancylostoma</taxon>
    </lineage>
</organism>
<keyword evidence="1" id="KW-0808">Transferase</keyword>
<evidence type="ECO:0008006" key="7">
    <source>
        <dbReference type="Google" id="ProtNLM"/>
    </source>
</evidence>
<evidence type="ECO:0000256" key="4">
    <source>
        <dbReference type="SAM" id="MobiDB-lite"/>
    </source>
</evidence>
<feature type="region of interest" description="Disordered" evidence="4">
    <location>
        <begin position="1"/>
        <end position="20"/>
    </location>
</feature>
<evidence type="ECO:0000313" key="5">
    <source>
        <dbReference type="EMBL" id="KIH53620.1"/>
    </source>
</evidence>
<feature type="binding site" evidence="3">
    <location>
        <begin position="54"/>
        <end position="58"/>
    </location>
    <ligand>
        <name>3'-phosphoadenylyl sulfate</name>
        <dbReference type="ChEBI" id="CHEBI:58339"/>
    </ligand>
</feature>
<protein>
    <recommendedName>
        <fullName evidence="7">Sulfotransferase domain-containing protein</fullName>
    </recommendedName>
</protein>
<keyword evidence="6" id="KW-1185">Reference proteome</keyword>
<evidence type="ECO:0000256" key="3">
    <source>
        <dbReference type="PIRSR" id="PIRSR637359-2"/>
    </source>
</evidence>
<feature type="non-terminal residue" evidence="5">
    <location>
        <position position="86"/>
    </location>
</feature>
<name>A0A0C2FYE3_9BILA</name>
<gene>
    <name evidence="5" type="ORF">ANCDUO_16247</name>
</gene>
<feature type="active site" description="For sulfotransferase activity" evidence="2">
    <location>
        <position position="54"/>
    </location>
</feature>
<dbReference type="InterPro" id="IPR037359">
    <property type="entry name" value="NST/OST"/>
</dbReference>
<dbReference type="PANTHER" id="PTHR10605">
    <property type="entry name" value="HEPARAN SULFATE SULFOTRANSFERASE"/>
    <property type="match status" value="1"/>
</dbReference>
<dbReference type="Proteomes" id="UP000054047">
    <property type="component" value="Unassembled WGS sequence"/>
</dbReference>
<evidence type="ECO:0000256" key="2">
    <source>
        <dbReference type="PIRSR" id="PIRSR637359-1"/>
    </source>
</evidence>